<reference evidence="1" key="1">
    <citation type="submission" date="2020-07" db="EMBL/GenBank/DDBJ databases">
        <title>Multicomponent nature underlies the extraordinary mechanical properties of spider dragline silk.</title>
        <authorList>
            <person name="Kono N."/>
            <person name="Nakamura H."/>
            <person name="Mori M."/>
            <person name="Yoshida Y."/>
            <person name="Ohtoshi R."/>
            <person name="Malay A.D."/>
            <person name="Moran D.A.P."/>
            <person name="Tomita M."/>
            <person name="Numata K."/>
            <person name="Arakawa K."/>
        </authorList>
    </citation>
    <scope>NUCLEOTIDE SEQUENCE</scope>
</reference>
<gene>
    <name evidence="1" type="ORF">TNCT_406771</name>
</gene>
<sequence length="94" mass="10341">MLWGDIVTRFSPLKPPIFPDYFSVIRPGTGSGDLAVAWRSLLGEQSDAHHLRKICGRSNPALHPSRASAFPSNGVKRETIDCFTFSRSLPEKSG</sequence>
<keyword evidence="2" id="KW-1185">Reference proteome</keyword>
<dbReference type="EMBL" id="BMAO01021743">
    <property type="protein sequence ID" value="GFQ77123.1"/>
    <property type="molecule type" value="Genomic_DNA"/>
</dbReference>
<organism evidence="1 2">
    <name type="scientific">Trichonephila clavata</name>
    <name type="common">Joro spider</name>
    <name type="synonym">Nephila clavata</name>
    <dbReference type="NCBI Taxonomy" id="2740835"/>
    <lineage>
        <taxon>Eukaryota</taxon>
        <taxon>Metazoa</taxon>
        <taxon>Ecdysozoa</taxon>
        <taxon>Arthropoda</taxon>
        <taxon>Chelicerata</taxon>
        <taxon>Arachnida</taxon>
        <taxon>Araneae</taxon>
        <taxon>Araneomorphae</taxon>
        <taxon>Entelegynae</taxon>
        <taxon>Araneoidea</taxon>
        <taxon>Nephilidae</taxon>
        <taxon>Trichonephila</taxon>
    </lineage>
</organism>
<comment type="caution">
    <text evidence="1">The sequence shown here is derived from an EMBL/GenBank/DDBJ whole genome shotgun (WGS) entry which is preliminary data.</text>
</comment>
<protein>
    <submittedName>
        <fullName evidence="1">Uncharacterized protein</fullName>
    </submittedName>
</protein>
<evidence type="ECO:0000313" key="2">
    <source>
        <dbReference type="Proteomes" id="UP000887116"/>
    </source>
</evidence>
<dbReference type="AlphaFoldDB" id="A0A8X6FD88"/>
<accession>A0A8X6FD88</accession>
<dbReference type="Proteomes" id="UP000887116">
    <property type="component" value="Unassembled WGS sequence"/>
</dbReference>
<name>A0A8X6FD88_TRICU</name>
<evidence type="ECO:0000313" key="1">
    <source>
        <dbReference type="EMBL" id="GFQ77123.1"/>
    </source>
</evidence>
<proteinExistence type="predicted"/>